<proteinExistence type="predicted"/>
<comment type="caution">
    <text evidence="3">The sequence shown here is derived from an EMBL/GenBank/DDBJ whole genome shotgun (WGS) entry which is preliminary data.</text>
</comment>
<dbReference type="InterPro" id="IPR024473">
    <property type="entry name" value="Transposases_IS4_N"/>
</dbReference>
<sequence>MSEDDMDFVVDAFSSEIDAFSRSLDPLWIHQALTACQKASIRRRRLPAEQAVWLILMMGLLRDLSIKDVCHH</sequence>
<evidence type="ECO:0000259" key="1">
    <source>
        <dbReference type="Pfam" id="PF13006"/>
    </source>
</evidence>
<dbReference type="EMBL" id="RCZD01000021">
    <property type="protein sequence ID" value="TPG53618.1"/>
    <property type="molecule type" value="Genomic_DNA"/>
</dbReference>
<protein>
    <submittedName>
        <fullName evidence="3">IS4 family transposase</fullName>
    </submittedName>
</protein>
<evidence type="ECO:0000313" key="3">
    <source>
        <dbReference type="EMBL" id="TPG53618.1"/>
    </source>
</evidence>
<dbReference type="EMBL" id="RCZD01000021">
    <property type="protein sequence ID" value="TPG53574.1"/>
    <property type="molecule type" value="Genomic_DNA"/>
</dbReference>
<reference evidence="3 4" key="1">
    <citation type="journal article" date="2019" name="Environ. Microbiol.">
        <title>Species interactions and distinct microbial communities in high Arctic permafrost affected cryosols are associated with the CH4 and CO2 gas fluxes.</title>
        <authorList>
            <person name="Altshuler I."/>
            <person name="Hamel J."/>
            <person name="Turney S."/>
            <person name="Magnuson E."/>
            <person name="Levesque R."/>
            <person name="Greer C."/>
            <person name="Whyte L.G."/>
        </authorList>
    </citation>
    <scope>NUCLEOTIDE SEQUENCE [LARGE SCALE GENOMIC DNA]</scope>
    <source>
        <strain evidence="3 4">E4</strain>
    </source>
</reference>
<dbReference type="AlphaFoldDB" id="A0A502FVR8"/>
<evidence type="ECO:0000313" key="2">
    <source>
        <dbReference type="EMBL" id="TPG53574.1"/>
    </source>
</evidence>
<name>A0A502FVR8_9GAMM</name>
<dbReference type="Pfam" id="PF13006">
    <property type="entry name" value="Nterm_IS4"/>
    <property type="match status" value="1"/>
</dbReference>
<organism evidence="3 4">
    <name type="scientific">Ewingella americana</name>
    <dbReference type="NCBI Taxonomy" id="41202"/>
    <lineage>
        <taxon>Bacteria</taxon>
        <taxon>Pseudomonadati</taxon>
        <taxon>Pseudomonadota</taxon>
        <taxon>Gammaproteobacteria</taxon>
        <taxon>Enterobacterales</taxon>
        <taxon>Yersiniaceae</taxon>
        <taxon>Ewingella</taxon>
    </lineage>
</organism>
<feature type="domain" description="Transposase IS4 N-terminal" evidence="1">
    <location>
        <begin position="16"/>
        <end position="71"/>
    </location>
</feature>
<dbReference type="Proteomes" id="UP000317663">
    <property type="component" value="Unassembled WGS sequence"/>
</dbReference>
<feature type="non-terminal residue" evidence="3">
    <location>
        <position position="72"/>
    </location>
</feature>
<dbReference type="RefSeq" id="WP_194150531.1">
    <property type="nucleotide sequence ID" value="NZ_RCZD01000021.1"/>
</dbReference>
<accession>A0A502FVR8</accession>
<gene>
    <name evidence="2" type="ORF">EAH77_24055</name>
    <name evidence="3" type="ORF">EAH77_24285</name>
</gene>
<evidence type="ECO:0000313" key="4">
    <source>
        <dbReference type="Proteomes" id="UP000317663"/>
    </source>
</evidence>
<keyword evidence="4" id="KW-1185">Reference proteome</keyword>